<dbReference type="Pfam" id="PF03756">
    <property type="entry name" value="AfsA"/>
    <property type="match status" value="1"/>
</dbReference>
<protein>
    <submittedName>
        <fullName evidence="2">A-factor biosynthesis hotdog protein</fullName>
    </submittedName>
</protein>
<dbReference type="EMBL" id="QAYG01000001">
    <property type="protein sequence ID" value="PTW62032.1"/>
    <property type="molecule type" value="Genomic_DNA"/>
</dbReference>
<comment type="caution">
    <text evidence="2">The sequence shown here is derived from an EMBL/GenBank/DDBJ whole genome shotgun (WGS) entry which is preliminary data.</text>
</comment>
<name>A0A2T5VE48_9HYPH</name>
<accession>A0A2T5VE48</accession>
<sequence length="242" mass="26841">MAKDVAILVGDRFDNFARNPEVFCLSDFMATTRLGAPVEKRVCLGQGLSPEEVEELGTVVPSCAMAGTTPQRADHALTHKRVAKNIMISPPRRIEADRFVADLLLDDENEVIADHQTGQHIQGLALIEAARQTWTAVSEAFLLNHDRPTRFVLESVNSSFESFLFPLPAELSLELLEVSRAPMQSVFHVRVVVTQVDRTAATIEARYRVIDERINDRQETFAARAAVEAFLSVGEAELVEAE</sequence>
<keyword evidence="3" id="KW-1185">Reference proteome</keyword>
<proteinExistence type="predicted"/>
<feature type="domain" description="A-factor biosynthesis hotdog" evidence="1">
    <location>
        <begin position="79"/>
        <end position="208"/>
    </location>
</feature>
<evidence type="ECO:0000313" key="3">
    <source>
        <dbReference type="Proteomes" id="UP000244081"/>
    </source>
</evidence>
<gene>
    <name evidence="2" type="ORF">C8N35_10164</name>
</gene>
<reference evidence="2 3" key="1">
    <citation type="submission" date="2018-04" db="EMBL/GenBank/DDBJ databases">
        <title>Genomic Encyclopedia of Archaeal and Bacterial Type Strains, Phase II (KMG-II): from individual species to whole genera.</title>
        <authorList>
            <person name="Goeker M."/>
        </authorList>
    </citation>
    <scope>NUCLEOTIDE SEQUENCE [LARGE SCALE GENOMIC DNA]</scope>
    <source>
        <strain evidence="2 3">DSM 23382</strain>
    </source>
</reference>
<dbReference type="AlphaFoldDB" id="A0A2T5VE48"/>
<organism evidence="2 3">
    <name type="scientific">Breoghania corrubedonensis</name>
    <dbReference type="NCBI Taxonomy" id="665038"/>
    <lineage>
        <taxon>Bacteria</taxon>
        <taxon>Pseudomonadati</taxon>
        <taxon>Pseudomonadota</taxon>
        <taxon>Alphaproteobacteria</taxon>
        <taxon>Hyphomicrobiales</taxon>
        <taxon>Stappiaceae</taxon>
        <taxon>Breoghania</taxon>
    </lineage>
</organism>
<evidence type="ECO:0000259" key="1">
    <source>
        <dbReference type="Pfam" id="PF03756"/>
    </source>
</evidence>
<dbReference type="RefSeq" id="WP_107987656.1">
    <property type="nucleotide sequence ID" value="NZ_QAYG01000001.1"/>
</dbReference>
<evidence type="ECO:0000313" key="2">
    <source>
        <dbReference type="EMBL" id="PTW62032.1"/>
    </source>
</evidence>
<dbReference type="OrthoDB" id="7838374at2"/>
<dbReference type="InterPro" id="IPR005509">
    <property type="entry name" value="AfsA_hotdog_dom"/>
</dbReference>
<dbReference type="Proteomes" id="UP000244081">
    <property type="component" value="Unassembled WGS sequence"/>
</dbReference>